<name>A0AAN7UML3_9PEZI</name>
<dbReference type="AlphaFoldDB" id="A0AAN7UML3"/>
<evidence type="ECO:0000256" key="1">
    <source>
        <dbReference type="SAM" id="MobiDB-lite"/>
    </source>
</evidence>
<dbReference type="EMBL" id="JAWHQM010000055">
    <property type="protein sequence ID" value="KAK5635610.1"/>
    <property type="molecule type" value="Genomic_DNA"/>
</dbReference>
<evidence type="ECO:0000313" key="3">
    <source>
        <dbReference type="Proteomes" id="UP001305414"/>
    </source>
</evidence>
<comment type="caution">
    <text evidence="2">The sequence shown here is derived from an EMBL/GenBank/DDBJ whole genome shotgun (WGS) entry which is preliminary data.</text>
</comment>
<proteinExistence type="predicted"/>
<gene>
    <name evidence="2" type="ORF">RRF57_011321</name>
</gene>
<feature type="region of interest" description="Disordered" evidence="1">
    <location>
        <begin position="87"/>
        <end position="107"/>
    </location>
</feature>
<accession>A0AAN7UML3</accession>
<evidence type="ECO:0000313" key="2">
    <source>
        <dbReference type="EMBL" id="KAK5635610.1"/>
    </source>
</evidence>
<reference evidence="2 3" key="1">
    <citation type="submission" date="2023-10" db="EMBL/GenBank/DDBJ databases">
        <title>Draft genome sequence of Xylaria bambusicola isolate GMP-LS, the root and basal stem rot pathogen of sugarcane in Indonesia.</title>
        <authorList>
            <person name="Selvaraj P."/>
            <person name="Muralishankar V."/>
            <person name="Muruganantham S."/>
            <person name="Sp S."/>
            <person name="Haryani S."/>
            <person name="Lau K.J.X."/>
            <person name="Naqvi N.I."/>
        </authorList>
    </citation>
    <scope>NUCLEOTIDE SEQUENCE [LARGE SCALE GENOMIC DNA]</scope>
    <source>
        <strain evidence="2">GMP-LS</strain>
    </source>
</reference>
<protein>
    <submittedName>
        <fullName evidence="2">Uncharacterized protein</fullName>
    </submittedName>
</protein>
<dbReference type="Proteomes" id="UP001305414">
    <property type="component" value="Unassembled WGS sequence"/>
</dbReference>
<sequence>MAFIGEIGVSGWSLELHVGDCEGAGVRVGAKWRLTEVTILLRPLLGESLAAAAKAFNAPVASIWRLRWSPSKRSWELRRAIVKTSYDEDGTPRSASPGEGDPGTNGSFWDASLNGREKFTILLLLCLAPRSSMLRPGRDPDVVAAITS</sequence>
<keyword evidence="3" id="KW-1185">Reference proteome</keyword>
<organism evidence="2 3">
    <name type="scientific">Xylaria bambusicola</name>
    <dbReference type="NCBI Taxonomy" id="326684"/>
    <lineage>
        <taxon>Eukaryota</taxon>
        <taxon>Fungi</taxon>
        <taxon>Dikarya</taxon>
        <taxon>Ascomycota</taxon>
        <taxon>Pezizomycotina</taxon>
        <taxon>Sordariomycetes</taxon>
        <taxon>Xylariomycetidae</taxon>
        <taxon>Xylariales</taxon>
        <taxon>Xylariaceae</taxon>
        <taxon>Xylaria</taxon>
    </lineage>
</organism>